<dbReference type="EMBL" id="OMOQ01000001">
    <property type="protein sequence ID" value="SPH17726.1"/>
    <property type="molecule type" value="Genomic_DNA"/>
</dbReference>
<dbReference type="Proteomes" id="UP000244924">
    <property type="component" value="Unassembled WGS sequence"/>
</dbReference>
<gene>
    <name evidence="2" type="ORF">DEA8626_01252</name>
</gene>
<dbReference type="PANTHER" id="PTHR37953:SF1">
    <property type="entry name" value="UPF0127 PROTEIN MJ1496"/>
    <property type="match status" value="1"/>
</dbReference>
<dbReference type="AlphaFoldDB" id="A0A2R8B518"/>
<evidence type="ECO:0000313" key="3">
    <source>
        <dbReference type="Proteomes" id="UP000244924"/>
    </source>
</evidence>
<reference evidence="2 3" key="1">
    <citation type="submission" date="2018-03" db="EMBL/GenBank/DDBJ databases">
        <authorList>
            <person name="Keele B.F."/>
        </authorList>
    </citation>
    <scope>NUCLEOTIDE SEQUENCE [LARGE SCALE GENOMIC DNA]</scope>
    <source>
        <strain evidence="2 3">CECT 8626</strain>
    </source>
</reference>
<evidence type="ECO:0000313" key="2">
    <source>
        <dbReference type="EMBL" id="SPH17726.1"/>
    </source>
</evidence>
<organism evidence="2 3">
    <name type="scientific">Albidovulum aquaemixtae</name>
    <dbReference type="NCBI Taxonomy" id="1542388"/>
    <lineage>
        <taxon>Bacteria</taxon>
        <taxon>Pseudomonadati</taxon>
        <taxon>Pseudomonadota</taxon>
        <taxon>Alphaproteobacteria</taxon>
        <taxon>Rhodobacterales</taxon>
        <taxon>Paracoccaceae</taxon>
        <taxon>Albidovulum</taxon>
    </lineage>
</organism>
<protein>
    <recommendedName>
        <fullName evidence="4">DUF192 domain-containing protein</fullName>
    </recommendedName>
</protein>
<feature type="signal peptide" evidence="1">
    <location>
        <begin position="1"/>
        <end position="19"/>
    </location>
</feature>
<dbReference type="Pfam" id="PF02643">
    <property type="entry name" value="DUF192"/>
    <property type="match status" value="1"/>
</dbReference>
<name>A0A2R8B518_9RHOB</name>
<dbReference type="Gene3D" id="2.60.120.1140">
    <property type="entry name" value="Protein of unknown function DUF192"/>
    <property type="match status" value="1"/>
</dbReference>
<proteinExistence type="predicted"/>
<sequence>MITFRVAALLALLAGPAAAECAADLAEFRWPGGEARFAVEIADTAQERGIGLMHRDNLPASTGMLFIYEQPQDVSFWMKNTLIPLDMIFIGPDGRVNAVHPMAVPHDETPIPGPGATLMVLEINGGLAERIGLGEGAALRHPALDQETALWPCNGS</sequence>
<dbReference type="OrthoDB" id="9808290at2"/>
<evidence type="ECO:0008006" key="4">
    <source>
        <dbReference type="Google" id="ProtNLM"/>
    </source>
</evidence>
<feature type="chain" id="PRO_5015304488" description="DUF192 domain-containing protein" evidence="1">
    <location>
        <begin position="20"/>
        <end position="156"/>
    </location>
</feature>
<dbReference type="InterPro" id="IPR003795">
    <property type="entry name" value="DUF192"/>
</dbReference>
<accession>A0A2R8B518</accession>
<keyword evidence="1" id="KW-0732">Signal</keyword>
<dbReference type="InterPro" id="IPR038695">
    <property type="entry name" value="Saro_0823-like_sf"/>
</dbReference>
<evidence type="ECO:0000256" key="1">
    <source>
        <dbReference type="SAM" id="SignalP"/>
    </source>
</evidence>
<dbReference type="PANTHER" id="PTHR37953">
    <property type="entry name" value="UPF0127 PROTEIN MJ1496"/>
    <property type="match status" value="1"/>
</dbReference>
<dbReference type="RefSeq" id="WP_108852137.1">
    <property type="nucleotide sequence ID" value="NZ_OMOQ01000001.1"/>
</dbReference>
<keyword evidence="3" id="KW-1185">Reference proteome</keyword>